<comment type="caution">
    <text evidence="1">The sequence shown here is derived from an EMBL/GenBank/DDBJ whole genome shotgun (WGS) entry which is preliminary data.</text>
</comment>
<reference evidence="1" key="1">
    <citation type="submission" date="2019-08" db="EMBL/GenBank/DDBJ databases">
        <authorList>
            <person name="Kucharzyk K."/>
            <person name="Murdoch R.W."/>
            <person name="Higgins S."/>
            <person name="Loffler F."/>
        </authorList>
    </citation>
    <scope>NUCLEOTIDE SEQUENCE</scope>
</reference>
<dbReference type="EMBL" id="VSSQ01108796">
    <property type="protein sequence ID" value="MPN47362.1"/>
    <property type="molecule type" value="Genomic_DNA"/>
</dbReference>
<proteinExistence type="predicted"/>
<evidence type="ECO:0000313" key="1">
    <source>
        <dbReference type="EMBL" id="MPN47362.1"/>
    </source>
</evidence>
<dbReference type="AlphaFoldDB" id="A0A645I977"/>
<gene>
    <name evidence="1" type="ORF">SDC9_194964</name>
</gene>
<organism evidence="1">
    <name type="scientific">bioreactor metagenome</name>
    <dbReference type="NCBI Taxonomy" id="1076179"/>
    <lineage>
        <taxon>unclassified sequences</taxon>
        <taxon>metagenomes</taxon>
        <taxon>ecological metagenomes</taxon>
    </lineage>
</organism>
<sequence>MLNDVVFEVEVNTELNKQYLTDNSLSILSHLRETLQNGEITMTIRIAEDNVIKKPLTSREIFDEMVQQNPSLQKLSDEFGLELN</sequence>
<accession>A0A645I977</accession>
<protein>
    <submittedName>
        <fullName evidence="1">Uncharacterized protein</fullName>
    </submittedName>
</protein>
<name>A0A645I977_9ZZZZ</name>